<protein>
    <recommendedName>
        <fullName evidence="3">Topoisomerase 1-associated factor 1</fullName>
    </recommendedName>
</protein>
<evidence type="ECO:0000313" key="10">
    <source>
        <dbReference type="EMBL" id="KAK3049160.1"/>
    </source>
</evidence>
<evidence type="ECO:0000259" key="9">
    <source>
        <dbReference type="Pfam" id="PF04821"/>
    </source>
</evidence>
<feature type="compositionally biased region" description="Basic and acidic residues" evidence="8">
    <location>
        <begin position="1047"/>
        <end position="1062"/>
    </location>
</feature>
<dbReference type="GO" id="GO:0043111">
    <property type="term" value="P:replication fork arrest"/>
    <property type="evidence" value="ECO:0007669"/>
    <property type="project" value="TreeGrafter"/>
</dbReference>
<feature type="compositionally biased region" description="Basic and acidic residues" evidence="8">
    <location>
        <begin position="1019"/>
        <end position="1032"/>
    </location>
</feature>
<dbReference type="GO" id="GO:0031298">
    <property type="term" value="C:replication fork protection complex"/>
    <property type="evidence" value="ECO:0007669"/>
    <property type="project" value="TreeGrafter"/>
</dbReference>
<comment type="similarity">
    <text evidence="2">Belongs to the timeless family.</text>
</comment>
<dbReference type="GO" id="GO:0006281">
    <property type="term" value="P:DNA repair"/>
    <property type="evidence" value="ECO:0007669"/>
    <property type="project" value="TreeGrafter"/>
</dbReference>
<dbReference type="Pfam" id="PF04821">
    <property type="entry name" value="TIMELESS"/>
    <property type="match status" value="1"/>
</dbReference>
<dbReference type="InterPro" id="IPR006906">
    <property type="entry name" value="Timeless_N"/>
</dbReference>
<comment type="subcellular location">
    <subcellularLocation>
        <location evidence="1">Nucleus</location>
    </subcellularLocation>
</comment>
<evidence type="ECO:0000256" key="8">
    <source>
        <dbReference type="SAM" id="MobiDB-lite"/>
    </source>
</evidence>
<accession>A0AAJ0D8T7</accession>
<evidence type="ECO:0000256" key="2">
    <source>
        <dbReference type="ARBA" id="ARBA00008174"/>
    </source>
</evidence>
<feature type="compositionally biased region" description="Basic and acidic residues" evidence="8">
    <location>
        <begin position="589"/>
        <end position="598"/>
    </location>
</feature>
<feature type="compositionally biased region" description="Basic and acidic residues" evidence="8">
    <location>
        <begin position="985"/>
        <end position="1006"/>
    </location>
</feature>
<keyword evidence="5" id="KW-0539">Nucleus</keyword>
<name>A0AAJ0D8T7_9PEZI</name>
<evidence type="ECO:0000256" key="3">
    <source>
        <dbReference type="ARBA" id="ARBA00021529"/>
    </source>
</evidence>
<feature type="compositionally biased region" description="Basic residues" evidence="8">
    <location>
        <begin position="558"/>
        <end position="568"/>
    </location>
</feature>
<evidence type="ECO:0000256" key="4">
    <source>
        <dbReference type="ARBA" id="ARBA00022880"/>
    </source>
</evidence>
<dbReference type="GO" id="GO:0003677">
    <property type="term" value="F:DNA binding"/>
    <property type="evidence" value="ECO:0007669"/>
    <property type="project" value="TreeGrafter"/>
</dbReference>
<dbReference type="AlphaFoldDB" id="A0AAJ0D8T7"/>
<dbReference type="GO" id="GO:0051321">
    <property type="term" value="P:meiotic cell cycle"/>
    <property type="evidence" value="ECO:0007669"/>
    <property type="project" value="UniProtKB-KW"/>
</dbReference>
<feature type="compositionally biased region" description="Acidic residues" evidence="8">
    <location>
        <begin position="1171"/>
        <end position="1180"/>
    </location>
</feature>
<sequence>MEVYDKSQTVDPEVRAYISSLVSAVGGQSTLDERYEIGDSAPAVLKDILRWLRLYDDKLDRYDVKRCLADSNLVKGDLLEILALWPEDQQENAWKAKLALECLTLIAALTYPMEVKEETTKVNHVRHMPVLQLAQVGYKRAILHFEGASILRTMVRAGLPAMALERRDRNRRQEGVIRLMLHCFKNLAMITQPQHLPSQGDENEVSRSATINAFHEQDVFSLLLTVGSGVGDEFRDHDVVILETLFHLLKGLDARKLFMEDNQIKHAEVDELQTLMRKEKAMVNSYKKRAPTRHNRFGTMVWVKTGDNRVSTVTGQNTITNASNTLQQMDASKKYNRPKFKGKQGEELNESETFGGRIVLTESARSHLRSFVEDFLDSSFNPLFSSLRKGIESESDRFKSSNHRQFWYLISWFLEAEAARREYKKAQEPSNGTVEDNTFAHIAAVLDQETFVLLNRHMQRAYDEKVWQELRAILTCLTQILLTVQNMSESKDEEDQEIAENILNRIFYEETTHDRIVQVCRTYSNQGLGYLDAVTECVHVFVRMLENYSKQNADLQIRSKRRARRKKKAETQPDSANEDGGPGDDEEAEGHAADDEREAHMTVSERKFDFARFSAKFLSQGCVNTFISLTQFYADLTSAQLKRCHRFFYRLAFKQELAVLLFRVDILLLFQQMIKGPGGLDHGIEGWKEWETLVQQVFRRCFKWIERQEKSGEDGGKGWKEAAVVEMLFSKIPNTLFYLQNGYERVIERRAPRPPAELEVKPSVKEMEKRIGVAVSVMLELGKGDAVEWVKRELGRAGEERQAWQDEKEARMEVDRPAEDGTDAVVADTSSAPTIFLTPDNDERKEALFKDKYLRLLLTTMGMERLGASDDVDASWIVPSDITAATLKESLAHIRSAEHEPPTFDDGKNAQDLIRPKSTAYATRAGGGAAFSDDDSNASQSDADVDAALYGPNLRHPVPEGAERPKKRRRLTKRNQGESLTEEQAEAKAEARRKWEKENTKKEKSKLFITSSDEDTDEERDREFFRLEEERRGRVRRVIAEVVGKVEGGEGGKKGKGKGEKAAKKKQKKRKDIASDESDNEDTGLDDSDVNSDASAASDTAGRPPKRMRTNPFSDDESSAAASHRDTEDKEMENEETPAASPPTLGKAAETLPLVEVSGNVASGKPQPISVDEEEDDDDAPVVKPGTQRRNVRAAFIIEDDEDE</sequence>
<evidence type="ECO:0000313" key="11">
    <source>
        <dbReference type="Proteomes" id="UP001271007"/>
    </source>
</evidence>
<dbReference type="EMBL" id="JAWDJX010000042">
    <property type="protein sequence ID" value="KAK3049160.1"/>
    <property type="molecule type" value="Genomic_DNA"/>
</dbReference>
<dbReference type="InterPro" id="IPR044998">
    <property type="entry name" value="Timeless"/>
</dbReference>
<feature type="compositionally biased region" description="Low complexity" evidence="8">
    <location>
        <begin position="1091"/>
        <end position="1101"/>
    </location>
</feature>
<gene>
    <name evidence="10" type="primary">TOF1</name>
    <name evidence="10" type="ORF">LTR09_009579</name>
</gene>
<comment type="caution">
    <text evidence="10">The sequence shown here is derived from an EMBL/GenBank/DDBJ whole genome shotgun (WGS) entry which is preliminary data.</text>
</comment>
<evidence type="ECO:0000256" key="1">
    <source>
        <dbReference type="ARBA" id="ARBA00004123"/>
    </source>
</evidence>
<dbReference type="PANTHER" id="PTHR22940">
    <property type="entry name" value="TIMEOUT/TIMELESS-2"/>
    <property type="match status" value="1"/>
</dbReference>
<dbReference type="Proteomes" id="UP001271007">
    <property type="component" value="Unassembled WGS sequence"/>
</dbReference>
<feature type="region of interest" description="Disordered" evidence="8">
    <location>
        <begin position="949"/>
        <end position="1188"/>
    </location>
</feature>
<keyword evidence="4" id="KW-0236">DNA replication inhibitor</keyword>
<dbReference type="PANTHER" id="PTHR22940:SF4">
    <property type="entry name" value="PROTEIN TIMELESS HOMOLOG"/>
    <property type="match status" value="1"/>
</dbReference>
<evidence type="ECO:0000256" key="6">
    <source>
        <dbReference type="ARBA" id="ARBA00023254"/>
    </source>
</evidence>
<organism evidence="10 11">
    <name type="scientific">Extremus antarcticus</name>
    <dbReference type="NCBI Taxonomy" id="702011"/>
    <lineage>
        <taxon>Eukaryota</taxon>
        <taxon>Fungi</taxon>
        <taxon>Dikarya</taxon>
        <taxon>Ascomycota</taxon>
        <taxon>Pezizomycotina</taxon>
        <taxon>Dothideomycetes</taxon>
        <taxon>Dothideomycetidae</taxon>
        <taxon>Mycosphaerellales</taxon>
        <taxon>Extremaceae</taxon>
        <taxon>Extremus</taxon>
    </lineage>
</organism>
<reference evidence="10" key="1">
    <citation type="submission" date="2023-04" db="EMBL/GenBank/DDBJ databases">
        <title>Black Yeasts Isolated from many extreme environments.</title>
        <authorList>
            <person name="Coleine C."/>
            <person name="Stajich J.E."/>
            <person name="Selbmann L."/>
        </authorList>
    </citation>
    <scope>NUCLEOTIDE SEQUENCE</scope>
    <source>
        <strain evidence="10">CCFEE 5312</strain>
    </source>
</reference>
<feature type="domain" description="Timeless N-terminal" evidence="9">
    <location>
        <begin position="34"/>
        <end position="303"/>
    </location>
</feature>
<dbReference type="GO" id="GO:0000076">
    <property type="term" value="P:DNA replication checkpoint signaling"/>
    <property type="evidence" value="ECO:0007669"/>
    <property type="project" value="TreeGrafter"/>
</dbReference>
<keyword evidence="7" id="KW-0131">Cell cycle</keyword>
<proteinExistence type="inferred from homology"/>
<keyword evidence="11" id="KW-1185">Reference proteome</keyword>
<feature type="region of interest" description="Disordered" evidence="8">
    <location>
        <begin position="558"/>
        <end position="598"/>
    </location>
</feature>
<keyword evidence="6" id="KW-0469">Meiosis</keyword>
<evidence type="ECO:0000256" key="7">
    <source>
        <dbReference type="ARBA" id="ARBA00023306"/>
    </source>
</evidence>
<evidence type="ECO:0000256" key="5">
    <source>
        <dbReference type="ARBA" id="ARBA00023242"/>
    </source>
</evidence>
<feature type="compositionally biased region" description="Acidic residues" evidence="8">
    <location>
        <begin position="1075"/>
        <end position="1090"/>
    </location>
</feature>